<dbReference type="Gene3D" id="2.40.50.100">
    <property type="match status" value="1"/>
</dbReference>
<feature type="domain" description="CusB-like beta-barrel" evidence="4">
    <location>
        <begin position="292"/>
        <end position="363"/>
    </location>
</feature>
<keyword evidence="2" id="KW-0813">Transport</keyword>
<evidence type="ECO:0000256" key="3">
    <source>
        <dbReference type="SAM" id="MobiDB-lite"/>
    </source>
</evidence>
<feature type="compositionally biased region" description="Basic and acidic residues" evidence="3">
    <location>
        <begin position="25"/>
        <end position="41"/>
    </location>
</feature>
<dbReference type="PANTHER" id="PTHR30097:SF4">
    <property type="entry name" value="SLR6042 PROTEIN"/>
    <property type="match status" value="1"/>
</dbReference>
<feature type="region of interest" description="Disordered" evidence="3">
    <location>
        <begin position="19"/>
        <end position="47"/>
    </location>
</feature>
<dbReference type="PANTHER" id="PTHR30097">
    <property type="entry name" value="CATION EFFLUX SYSTEM PROTEIN CUSB"/>
    <property type="match status" value="1"/>
</dbReference>
<dbReference type="NCBIfam" id="TIGR01730">
    <property type="entry name" value="RND_mfp"/>
    <property type="match status" value="1"/>
</dbReference>
<keyword evidence="7" id="KW-1185">Reference proteome</keyword>
<evidence type="ECO:0000256" key="1">
    <source>
        <dbReference type="ARBA" id="ARBA00009477"/>
    </source>
</evidence>
<dbReference type="Gene3D" id="2.40.30.170">
    <property type="match status" value="1"/>
</dbReference>
<dbReference type="GO" id="GO:0016020">
    <property type="term" value="C:membrane"/>
    <property type="evidence" value="ECO:0007669"/>
    <property type="project" value="InterPro"/>
</dbReference>
<dbReference type="Pfam" id="PF25954">
    <property type="entry name" value="Beta-barrel_RND_2"/>
    <property type="match status" value="1"/>
</dbReference>
<proteinExistence type="inferred from homology"/>
<dbReference type="KEGG" id="bbae:FRD01_19025"/>
<dbReference type="SUPFAM" id="SSF111369">
    <property type="entry name" value="HlyD-like secretion proteins"/>
    <property type="match status" value="1"/>
</dbReference>
<dbReference type="GO" id="GO:0022857">
    <property type="term" value="F:transmembrane transporter activity"/>
    <property type="evidence" value="ECO:0007669"/>
    <property type="project" value="InterPro"/>
</dbReference>
<comment type="similarity">
    <text evidence="1">Belongs to the membrane fusion protein (MFP) (TC 8.A.1) family.</text>
</comment>
<protein>
    <submittedName>
        <fullName evidence="6">Efflux RND transporter periplasmic adaptor subunit</fullName>
    </submittedName>
</protein>
<evidence type="ECO:0000313" key="7">
    <source>
        <dbReference type="Proteomes" id="UP000321595"/>
    </source>
</evidence>
<evidence type="ECO:0000259" key="5">
    <source>
        <dbReference type="Pfam" id="PF25973"/>
    </source>
</evidence>
<dbReference type="Gene3D" id="2.40.420.20">
    <property type="match status" value="1"/>
</dbReference>
<evidence type="ECO:0000259" key="4">
    <source>
        <dbReference type="Pfam" id="PF25954"/>
    </source>
</evidence>
<dbReference type="Proteomes" id="UP000321595">
    <property type="component" value="Chromosome"/>
</dbReference>
<evidence type="ECO:0000313" key="6">
    <source>
        <dbReference type="EMBL" id="QED29288.1"/>
    </source>
</evidence>
<gene>
    <name evidence="6" type="ORF">FRD01_19025</name>
</gene>
<dbReference type="FunFam" id="2.40.30.170:FF:000010">
    <property type="entry name" value="Efflux RND transporter periplasmic adaptor subunit"/>
    <property type="match status" value="1"/>
</dbReference>
<feature type="domain" description="CzcB-like barrel-sandwich hybrid" evidence="5">
    <location>
        <begin position="150"/>
        <end position="289"/>
    </location>
</feature>
<dbReference type="InterPro" id="IPR058792">
    <property type="entry name" value="Beta-barrel_RND_2"/>
</dbReference>
<dbReference type="Gene3D" id="1.10.287.470">
    <property type="entry name" value="Helix hairpin bin"/>
    <property type="match status" value="1"/>
</dbReference>
<organism evidence="6 7">
    <name type="scientific">Microvenator marinus</name>
    <dbReference type="NCBI Taxonomy" id="2600177"/>
    <lineage>
        <taxon>Bacteria</taxon>
        <taxon>Deltaproteobacteria</taxon>
        <taxon>Bradymonadales</taxon>
        <taxon>Microvenatoraceae</taxon>
        <taxon>Microvenator</taxon>
    </lineage>
</organism>
<evidence type="ECO:0000256" key="2">
    <source>
        <dbReference type="ARBA" id="ARBA00022448"/>
    </source>
</evidence>
<dbReference type="RefSeq" id="WP_146962521.1">
    <property type="nucleotide sequence ID" value="NZ_CP042467.1"/>
</dbReference>
<dbReference type="InterPro" id="IPR051909">
    <property type="entry name" value="MFP_Cation_Efflux"/>
</dbReference>
<dbReference type="InterPro" id="IPR058647">
    <property type="entry name" value="BSH_CzcB-like"/>
</dbReference>
<dbReference type="InterPro" id="IPR006143">
    <property type="entry name" value="RND_pump_MFP"/>
</dbReference>
<accession>A0A5B8XWG9</accession>
<dbReference type="EMBL" id="CP042467">
    <property type="protein sequence ID" value="QED29288.1"/>
    <property type="molecule type" value="Genomic_DNA"/>
</dbReference>
<dbReference type="GO" id="GO:0060003">
    <property type="term" value="P:copper ion export"/>
    <property type="evidence" value="ECO:0007669"/>
    <property type="project" value="TreeGrafter"/>
</dbReference>
<dbReference type="Pfam" id="PF25973">
    <property type="entry name" value="BSH_CzcB"/>
    <property type="match status" value="1"/>
</dbReference>
<reference evidence="6 7" key="1">
    <citation type="submission" date="2019-08" db="EMBL/GenBank/DDBJ databases">
        <authorList>
            <person name="Liang Q."/>
        </authorList>
    </citation>
    <scope>NUCLEOTIDE SEQUENCE [LARGE SCALE GENOMIC DNA]</scope>
    <source>
        <strain evidence="6 7">V1718</strain>
    </source>
</reference>
<dbReference type="GO" id="GO:0015679">
    <property type="term" value="P:plasma membrane copper ion transport"/>
    <property type="evidence" value="ECO:0007669"/>
    <property type="project" value="TreeGrafter"/>
</dbReference>
<dbReference type="GO" id="GO:0030313">
    <property type="term" value="C:cell envelope"/>
    <property type="evidence" value="ECO:0007669"/>
    <property type="project" value="TreeGrafter"/>
</dbReference>
<dbReference type="PROSITE" id="PS51257">
    <property type="entry name" value="PROKAR_LIPOPROTEIN"/>
    <property type="match status" value="1"/>
</dbReference>
<sequence length="452" mass="48987">MRALKIWGLLLCLAGTGCQTQGEGAPKRPEDAPQKAQKAAESDPNAQCEHKVPKGACPKCNPALAAVYKAQNNWCAEHGMPESFCPVCYPDRAAPSLDSEGEEVAIEARIVRLRRPEMEKTAGIKTVNAREATSESGVQCNVHLGFNQDKTADVRAVVPGLVRNVRVRVGELVEKGAPLFDLESVQVNDLRAERSAVVERVRVAKAQVERMRELRKTDVVSTRALETSEEELAKAQSALASIDGTLRTTGANASGRMILRAPIAGEIVERNAIQGMLANQEDSLAKIVDTSTLWAFCDVSESDARGLAVGQPVQIRLDQQEPIEGKLDWISPQIDPRSRTVPTRAIVPNDGNLRANQFGRATIYADQSEGGVEVPREALQRVEEEFVVFVRDSPGIFSPRIVERLAEGDWVRVKGRVKPGDEVVTTGAVFLRTEVMPGSIGAGCCEIVPGGE</sequence>
<dbReference type="OrthoDB" id="9806939at2"/>
<dbReference type="AlphaFoldDB" id="A0A5B8XWG9"/>
<name>A0A5B8XWG9_9DELT</name>